<comment type="caution">
    <text evidence="3">The sequence shown here is derived from an EMBL/GenBank/DDBJ whole genome shotgun (WGS) entry which is preliminary data.</text>
</comment>
<gene>
    <name evidence="3" type="ORF">ACFO8M_14370</name>
</gene>
<evidence type="ECO:0000256" key="1">
    <source>
        <dbReference type="SAM" id="Phobius"/>
    </source>
</evidence>
<organism evidence="3 4">
    <name type="scientific">Glycomyces rhizosphaerae</name>
    <dbReference type="NCBI Taxonomy" id="2054422"/>
    <lineage>
        <taxon>Bacteria</taxon>
        <taxon>Bacillati</taxon>
        <taxon>Actinomycetota</taxon>
        <taxon>Actinomycetes</taxon>
        <taxon>Glycomycetales</taxon>
        <taxon>Glycomycetaceae</taxon>
        <taxon>Glycomyces</taxon>
    </lineage>
</organism>
<evidence type="ECO:0000313" key="3">
    <source>
        <dbReference type="EMBL" id="MFC3493662.1"/>
    </source>
</evidence>
<keyword evidence="1" id="KW-0472">Membrane</keyword>
<feature type="signal peptide" evidence="2">
    <location>
        <begin position="1"/>
        <end position="18"/>
    </location>
</feature>
<dbReference type="EMBL" id="JBHRWO010000011">
    <property type="protein sequence ID" value="MFC3493662.1"/>
    <property type="molecule type" value="Genomic_DNA"/>
</dbReference>
<dbReference type="RefSeq" id="WP_387976493.1">
    <property type="nucleotide sequence ID" value="NZ_JBHRWO010000011.1"/>
</dbReference>
<keyword evidence="1" id="KW-1133">Transmembrane helix</keyword>
<evidence type="ECO:0000256" key="2">
    <source>
        <dbReference type="SAM" id="SignalP"/>
    </source>
</evidence>
<keyword evidence="2" id="KW-0732">Signal</keyword>
<feature type="transmembrane region" description="Helical" evidence="1">
    <location>
        <begin position="194"/>
        <end position="215"/>
    </location>
</feature>
<keyword evidence="4" id="KW-1185">Reference proteome</keyword>
<keyword evidence="1" id="KW-0812">Transmembrane</keyword>
<accession>A0ABV7PYJ6</accession>
<sequence length="224" mass="23177">MRLTTRLLALGLAASALAAAVPGPVAAHPLGDPQTVRLTAAGNEVTARWSAAPDDLLVLGSATGVLADRREYVFDLGADGEPEPVGDTDADKLTAASEVADYLAANITVAQDGRACPAEVDLSGLIEDGAELVFTCERDVETVDVAVTMLTDADPAYRTVAFAEGSDPEQQLYSQEAPSATWHFDGNAPGGARWPVLAALGGVLVLVVTTAAVGLRRLRTAARR</sequence>
<name>A0ABV7PYJ6_9ACTN</name>
<reference evidence="4" key="1">
    <citation type="journal article" date="2019" name="Int. J. Syst. Evol. Microbiol.">
        <title>The Global Catalogue of Microorganisms (GCM) 10K type strain sequencing project: providing services to taxonomists for standard genome sequencing and annotation.</title>
        <authorList>
            <consortium name="The Broad Institute Genomics Platform"/>
            <consortium name="The Broad Institute Genome Sequencing Center for Infectious Disease"/>
            <person name="Wu L."/>
            <person name="Ma J."/>
        </authorList>
    </citation>
    <scope>NUCLEOTIDE SEQUENCE [LARGE SCALE GENOMIC DNA]</scope>
    <source>
        <strain evidence="4">CGMCC 4.7396</strain>
    </source>
</reference>
<protein>
    <submittedName>
        <fullName evidence="3">Uncharacterized protein</fullName>
    </submittedName>
</protein>
<proteinExistence type="predicted"/>
<dbReference type="Proteomes" id="UP001595712">
    <property type="component" value="Unassembled WGS sequence"/>
</dbReference>
<evidence type="ECO:0000313" key="4">
    <source>
        <dbReference type="Proteomes" id="UP001595712"/>
    </source>
</evidence>
<feature type="chain" id="PRO_5047499645" evidence="2">
    <location>
        <begin position="19"/>
        <end position="224"/>
    </location>
</feature>